<accession>A0A0P1B0B4</accession>
<reference evidence="2" key="1">
    <citation type="submission" date="2014-09" db="EMBL/GenBank/DDBJ databases">
        <authorList>
            <person name="Sharma Rahul"/>
            <person name="Thines Marco"/>
        </authorList>
    </citation>
    <scope>NUCLEOTIDE SEQUENCE [LARGE SCALE GENOMIC DNA]</scope>
</reference>
<evidence type="ECO:0000313" key="1">
    <source>
        <dbReference type="EMBL" id="CEG47381.1"/>
    </source>
</evidence>
<proteinExistence type="predicted"/>
<sequence length="85" mass="9474">MSDQVFSEGLTRFARHRIDQNPCLPPKKLTRSTACIAQKHKCAEKLRLRSDLICSLSSSLRITAHAVHFTICVVASQTNPVAKLQ</sequence>
<keyword evidence="2" id="KW-1185">Reference proteome</keyword>
<dbReference type="GeneID" id="36410038"/>
<dbReference type="AlphaFoldDB" id="A0A0P1B0B4"/>
<organism evidence="1 2">
    <name type="scientific">Plasmopara halstedii</name>
    <name type="common">Downy mildew of sunflower</name>
    <dbReference type="NCBI Taxonomy" id="4781"/>
    <lineage>
        <taxon>Eukaryota</taxon>
        <taxon>Sar</taxon>
        <taxon>Stramenopiles</taxon>
        <taxon>Oomycota</taxon>
        <taxon>Peronosporomycetes</taxon>
        <taxon>Peronosporales</taxon>
        <taxon>Peronosporaceae</taxon>
        <taxon>Plasmopara</taxon>
    </lineage>
</organism>
<name>A0A0P1B0B4_PLAHL</name>
<protein>
    <submittedName>
        <fullName evidence="1">Uncharacterized protein</fullName>
    </submittedName>
</protein>
<dbReference type="Proteomes" id="UP000054928">
    <property type="component" value="Unassembled WGS sequence"/>
</dbReference>
<dbReference type="RefSeq" id="XP_024583750.1">
    <property type="nucleotide sequence ID" value="XM_024718342.2"/>
</dbReference>
<evidence type="ECO:0000313" key="2">
    <source>
        <dbReference type="Proteomes" id="UP000054928"/>
    </source>
</evidence>
<dbReference type="EMBL" id="CCYD01002532">
    <property type="protein sequence ID" value="CEG47381.1"/>
    <property type="molecule type" value="Genomic_DNA"/>
</dbReference>